<evidence type="ECO:0000256" key="3">
    <source>
        <dbReference type="ARBA" id="ARBA00022723"/>
    </source>
</evidence>
<dbReference type="NCBIfam" id="TIGR01833">
    <property type="entry name" value="HMG-CoA-S_euk"/>
    <property type="match status" value="1"/>
</dbReference>
<dbReference type="InterPro" id="IPR013528">
    <property type="entry name" value="HMG_CoA_synth_N"/>
</dbReference>
<gene>
    <name evidence="15" type="ORF">CTheo_7037</name>
</gene>
<dbReference type="SUPFAM" id="SSF57850">
    <property type="entry name" value="RING/U-box"/>
    <property type="match status" value="2"/>
</dbReference>
<feature type="transmembrane region" description="Helical" evidence="12">
    <location>
        <begin position="969"/>
        <end position="989"/>
    </location>
</feature>
<dbReference type="Pfam" id="PF22191">
    <property type="entry name" value="IBR_1"/>
    <property type="match status" value="1"/>
</dbReference>
<feature type="binding site" evidence="9">
    <location>
        <position position="167"/>
    </location>
    <ligand>
        <name>CoA</name>
        <dbReference type="ChEBI" id="CHEBI:57287"/>
    </ligand>
</feature>
<dbReference type="InterPro" id="IPR010122">
    <property type="entry name" value="HMG_CoA_synthase_euk"/>
</dbReference>
<feature type="region of interest" description="Disordered" evidence="11">
    <location>
        <begin position="2224"/>
        <end position="2255"/>
    </location>
</feature>
<feature type="compositionally biased region" description="Basic and acidic residues" evidence="11">
    <location>
        <begin position="1854"/>
        <end position="1867"/>
    </location>
</feature>
<keyword evidence="12" id="KW-0472">Membrane</keyword>
<dbReference type="EMBL" id="SSOP01000259">
    <property type="protein sequence ID" value="KAB5589515.1"/>
    <property type="molecule type" value="Genomic_DNA"/>
</dbReference>
<evidence type="ECO:0000256" key="12">
    <source>
        <dbReference type="SAM" id="Phobius"/>
    </source>
</evidence>
<comment type="similarity">
    <text evidence="1">Belongs to the thiolase-like superfamily. HMG-CoA synthase family.</text>
</comment>
<dbReference type="InterPro" id="IPR013746">
    <property type="entry name" value="HMG_CoA_synt_C_dom"/>
</dbReference>
<feature type="region of interest" description="Disordered" evidence="11">
    <location>
        <begin position="1367"/>
        <end position="1448"/>
    </location>
</feature>
<dbReference type="InterPro" id="IPR016039">
    <property type="entry name" value="Thiolase-like"/>
</dbReference>
<reference evidence="15 16" key="1">
    <citation type="journal article" date="2019" name="Fungal Biol. Biotechnol.">
        <title>Draft genome sequence of fastidious pathogen Ceratobasidium theobromae, which causes vascular-streak dieback in Theobroma cacao.</title>
        <authorList>
            <person name="Ali S.S."/>
            <person name="Asman A."/>
            <person name="Shao J."/>
            <person name="Firmansyah A.P."/>
            <person name="Susilo A.W."/>
            <person name="Rosmana A."/>
            <person name="McMahon P."/>
            <person name="Junaid M."/>
            <person name="Guest D."/>
            <person name="Kheng T.Y."/>
            <person name="Meinhardt L.W."/>
            <person name="Bailey B.A."/>
        </authorList>
    </citation>
    <scope>NUCLEOTIDE SEQUENCE [LARGE SCALE GENOMIC DNA]</scope>
    <source>
        <strain evidence="15 16">CT2</strain>
    </source>
</reference>
<evidence type="ECO:0000256" key="7">
    <source>
        <dbReference type="ARBA" id="ARBA00022833"/>
    </source>
</evidence>
<dbReference type="SMART" id="SM00184">
    <property type="entry name" value="RING"/>
    <property type="match status" value="2"/>
</dbReference>
<feature type="binding site" evidence="9">
    <location>
        <position position="112"/>
    </location>
    <ligand>
        <name>CoA</name>
        <dbReference type="ChEBI" id="CHEBI:57287"/>
    </ligand>
</feature>
<keyword evidence="12" id="KW-1133">Transmembrane helix</keyword>
<feature type="transmembrane region" description="Helical" evidence="12">
    <location>
        <begin position="815"/>
        <end position="833"/>
    </location>
</feature>
<keyword evidence="3" id="KW-0479">Metal-binding</keyword>
<keyword evidence="7" id="KW-0862">Zinc</keyword>
<dbReference type="InterPro" id="IPR001841">
    <property type="entry name" value="Znf_RING"/>
</dbReference>
<feature type="region of interest" description="Disordered" evidence="11">
    <location>
        <begin position="1795"/>
        <end position="1867"/>
    </location>
</feature>
<dbReference type="PANTHER" id="PTHR43323:SF2">
    <property type="entry name" value="HYDROXYMETHYLGLUTARYL-COA SYNTHASE"/>
    <property type="match status" value="1"/>
</dbReference>
<dbReference type="Pfam" id="PF08540">
    <property type="entry name" value="HMG_CoA_synt_C"/>
    <property type="match status" value="1"/>
</dbReference>
<dbReference type="InterPro" id="IPR044066">
    <property type="entry name" value="TRIAD_supradom"/>
</dbReference>
<dbReference type="Gene3D" id="3.40.630.10">
    <property type="entry name" value="Zn peptidases"/>
    <property type="match status" value="1"/>
</dbReference>
<feature type="compositionally biased region" description="Pro residues" evidence="11">
    <location>
        <begin position="1387"/>
        <end position="1398"/>
    </location>
</feature>
<accession>A0A5N5QCP9</accession>
<feature type="region of interest" description="Disordered" evidence="11">
    <location>
        <begin position="1313"/>
        <end position="1333"/>
    </location>
</feature>
<evidence type="ECO:0000256" key="11">
    <source>
        <dbReference type="SAM" id="MobiDB-lite"/>
    </source>
</evidence>
<evidence type="ECO:0000259" key="13">
    <source>
        <dbReference type="PROSITE" id="PS50089"/>
    </source>
</evidence>
<feature type="domain" description="RING-type" evidence="13">
    <location>
        <begin position="1939"/>
        <end position="1986"/>
    </location>
</feature>
<dbReference type="Gene3D" id="1.20.120.1750">
    <property type="match status" value="1"/>
</dbReference>
<dbReference type="GO" id="GO:0006084">
    <property type="term" value="P:acetyl-CoA metabolic process"/>
    <property type="evidence" value="ECO:0007669"/>
    <property type="project" value="InterPro"/>
</dbReference>
<keyword evidence="2" id="KW-0808">Transferase</keyword>
<feature type="active site" description="Proton donor/acceptor" evidence="8">
    <location>
        <position position="158"/>
    </location>
</feature>
<protein>
    <submittedName>
        <fullName evidence="15">Zinc metalloprotease</fullName>
    </submittedName>
</protein>
<evidence type="ECO:0000313" key="16">
    <source>
        <dbReference type="Proteomes" id="UP000383932"/>
    </source>
</evidence>
<sequence>MDLFAASGNFDIEGIDSKNACYGSTAAVFNAINWVESRSWDGRYAIVFARDIAVYAPGNARAAGGAGGCAMLIGPDAPIVFEPVHGTYMANYYDFYKPNLSSEYPLVDGPGSIMTYLQALDYCYESFKAKSLQASASRSLGNIEQSISLADFDYHIFHSPYGKLVQKGYTRLLYNDFLNNPEMPIFDGVRSLGFNKLTRQESLSDKNLEKGFMSIAKPGYEASVVPSMTCVKRCGNMYTGSLYAGLASLLSSVPSDELQGKRLLMFAFGGGCAASIYALRIARSPEHIIRNMDLVRRLNSMRVTSVDKYILAIEMRQQNHNKAGSVPQGSIDNLFDGIYYLDGIDEQYRRSYARRKVPHLTMTRSTSIWRTFTGIIPLLIIVPWIASKLHYELPKPVVELINPQTGRPQISESQILSHVRALSGDIGFRTVGTREHALGEEWLLEKLGKIREGCEEAVRRTQGRKLECEVWRQQGSGTHRFDMMNKRVYKNYVDLSNIIVRVSDGTPEGKRYAVLVNSHLDSTLPSPGAADDAISVGVMLECLRVLTETPDWQPVYSIVFLFNNAEESLQDGSHLYATQHFTANTWVYFSILIAPTIQCYEFITRVRAVINLEAAGSTGPELLFQATSEEMIQAYSHVPRPFGTVLANDVFSSGVIMSDTDFRQFQEYKNLTGLDVSGFFVEMLLLTTGGRDVVENIEPGVAQHMAENTLALLTHLSSSDSPLPGLQNPTPPKTAYFSLLSRWYFSYSFSTAQRLYTATLLLSLPLFSPSRLHAQSMVGVPLSLVFGLGSANVVALAMQSMGQGMKWFTNERYCLILYGPAALIGVLLFQMFLASRASGTNLERLSFRSIHLFFGAAAWAVQSGGIGSAGLLWFTSLCSGAGVILDLFWGDESGMPLSSYLVGGFGSLVIGTEVTVSLTDIFVPLTGRMGSLPPVDNIIASLTAVLLFYTFPFVLPLSHRFGSRALKTFTILVAGWSALTCIVFSLPSISAFDKTHQKRFFGLHVENVTSGEYSLQLGAADAAPGFERLVGKLAREFGVPGARPHLNVMDDWNPDCGGLTGLQFVTSYKVPAPVPEGYTSKWAERFTVKAYDDILDFMTGTRRLVLKISHPGLIWTVIAFDAWVVSWSLDSPPPNRLARHHIKEASFYGTNEWEIRLEVKVPDLGVTKSMHDPLKINFVGIEERAMWPGKKNDRAGPAMDVFERMDEWFEKRGGTEDVMLLGCIAGVVTPPSFFSRFGSPPSPTNMIPKNKPKRKPSSRRALSDQTAINNTPNGTASPNAVADKTFEPSRPAPRPPQRTNTIESLRTMAAKNMSTSSVSANAGSSISSRRGTFSQSVDNLNKAMNTNINSTRPLSPRQMGKLPAHVSLPHLIPNPLPNPPQVRTVPTPIPRPPNPPPSTSGKDWNPYRPVSPDVKRQRTPRPPGPSKAPPRQSQTPAPTQPPGPPEDITMNLARMILTPPHTQRMVTYPGTSQYSAGAPSACGLTSLNAVRCVVQLEQAVRAGGGTVGSGPVGLSILGTMTKLEFVKVGGGPVIAHGFECVQDVMGIAPYWRNDEHLEVGDVLGLPMFSRTLHCTGTEQRMTSKRNFKEILSTLQATRTDTAAAAGVLITRPPEIISVVHFPASLPPPPPATFASAQSTPAPPTSHVFAIFDSHPRPTHPTGSAFIVSASIDQTARYLEKLFAVDPEVLQDGGELLGAFDAHFVVANEGLVSPRVNGLTIQPTDPDVYAANLGMLAAQLECRAVKARVQREVGAVMEQLSRIEVAYLGERRVRESRDVRVRELERRIVELERAKRREERRGERRERERAARVAGAASPVKSEDPLQAEVKGEPEVTEAKEEPKETKEPGSLSEAGKEESHIEESHIEESHIEEAVAAQVEELKPVASRLSTGGAFGFLASIAGRGIPFWSSHADPASIPTPSTPKPAESLAAPEITFHCDICQDTEPEVDVAIVEGCGHRFGRDCLKGFVSSKLSDGRFPIVCPTCVTGESGGTIGVVSSSLAESVGMTEEEYTRWTQLELAAYSFAIECTHCGRSYMVSREDYNDPSTKEFTCAMPDCDHVWCKSCSTTIEKGKTHTCDGSAELTRLMEREGWRKCPGCQTPIEKNEGCNHITCTTPACNTHFCYVCGGMVIQSVIRNEINEAIMQHFANCKLFDVPDEVAPGAVYDGAPGGDCAADDTSGPAADDNDDVDDDDDDACSSADDDVDECAGVCCDDVDKQPVVTSSSSSSSSSSVVQTPVVQQTTPATTTPQVTPTTRRVVATTNSAGVLITSYVTPTLTESATATATATRSSNAGTVVGAVAGAFVGVICLVAFVSWIVRQHHKRNSHDDFDRQSYLRNSMMIPDEPTRPVIGTQAALALARNNTIGPRPPTMIERKPTFYPNGQPSPSFQPGQVVAFEGAGVDGAYPSPVAFASYTPPAQHHQSELARRPSGARLLTRQPTNGGMYDAYGHADVYHAQSPGTVDGFVYPMPPDRTMIQSVTPFQAQQYAEITRQLEGPAFDHQDSFLPPISPVPHNQPVASPAEPNKSLPNPFEPVPGSPLPERLSRTGTPIDPNPQHAHWSYDDKAQGPNRLSIHGMPLPPAATPAMPPAARTRDERTVVVGNGEAVHPNRPVSMVDTDDAYGGM</sequence>
<dbReference type="Gene3D" id="3.40.47.10">
    <property type="match status" value="1"/>
</dbReference>
<feature type="active site" description="Acyl-thioester intermediate" evidence="8">
    <location>
        <position position="21"/>
    </location>
</feature>
<keyword evidence="6" id="KW-0833">Ubl conjugation pathway</keyword>
<evidence type="ECO:0000256" key="6">
    <source>
        <dbReference type="ARBA" id="ARBA00022786"/>
    </source>
</evidence>
<keyword evidence="5 10" id="KW-0863">Zinc-finger</keyword>
<dbReference type="Pfam" id="PF01154">
    <property type="entry name" value="HMG_CoA_synt_N"/>
    <property type="match status" value="1"/>
</dbReference>
<keyword evidence="15" id="KW-0378">Hydrolase</keyword>
<feature type="region of interest" description="Disordered" evidence="11">
    <location>
        <begin position="2609"/>
        <end position="2628"/>
    </location>
</feature>
<name>A0A5N5QCP9_9AGAM</name>
<feature type="transmembrane region" description="Helical" evidence="12">
    <location>
        <begin position="2298"/>
        <end position="2320"/>
    </location>
</feature>
<dbReference type="GO" id="GO:0004421">
    <property type="term" value="F:hydroxymethylglutaryl-CoA synthase activity"/>
    <property type="evidence" value="ECO:0007669"/>
    <property type="project" value="InterPro"/>
</dbReference>
<dbReference type="GO" id="GO:0010142">
    <property type="term" value="P:farnesyl diphosphate biosynthetic process, mevalonate pathway"/>
    <property type="evidence" value="ECO:0007669"/>
    <property type="project" value="InterPro"/>
</dbReference>
<proteinExistence type="inferred from homology"/>
<dbReference type="Gene3D" id="3.30.40.10">
    <property type="entry name" value="Zinc/RING finger domain, C3HC4 (zinc finger)"/>
    <property type="match status" value="1"/>
</dbReference>
<dbReference type="Pfam" id="PF04389">
    <property type="entry name" value="Peptidase_M28"/>
    <property type="match status" value="1"/>
</dbReference>
<dbReference type="PANTHER" id="PTHR43323">
    <property type="entry name" value="3-HYDROXY-3-METHYLGLUTARYL COENZYME A SYNTHASE"/>
    <property type="match status" value="1"/>
</dbReference>
<comment type="caution">
    <text evidence="15">The sequence shown here is derived from an EMBL/GenBank/DDBJ whole genome shotgun (WGS) entry which is preliminary data.</text>
</comment>
<dbReference type="InterPro" id="IPR007484">
    <property type="entry name" value="Peptidase_M28"/>
</dbReference>
<evidence type="ECO:0000259" key="14">
    <source>
        <dbReference type="PROSITE" id="PS51873"/>
    </source>
</evidence>
<feature type="binding site" evidence="9">
    <location>
        <position position="163"/>
    </location>
    <ligand>
        <name>CoA</name>
        <dbReference type="ChEBI" id="CHEBI:57287"/>
    </ligand>
</feature>
<feature type="compositionally biased region" description="Acidic residues" evidence="11">
    <location>
        <begin position="2186"/>
        <end position="2203"/>
    </location>
</feature>
<dbReference type="PROSITE" id="PS50089">
    <property type="entry name" value="ZF_RING_2"/>
    <property type="match status" value="1"/>
</dbReference>
<feature type="region of interest" description="Disordered" evidence="11">
    <location>
        <begin position="1235"/>
        <end position="1300"/>
    </location>
</feature>
<feature type="region of interest" description="Disordered" evidence="11">
    <location>
        <begin position="2173"/>
        <end position="2203"/>
    </location>
</feature>
<dbReference type="OrthoDB" id="76293at2759"/>
<keyword evidence="12" id="KW-0812">Transmembrane</keyword>
<evidence type="ECO:0000256" key="2">
    <source>
        <dbReference type="ARBA" id="ARBA00022679"/>
    </source>
</evidence>
<keyword evidence="16" id="KW-1185">Reference proteome</keyword>
<feature type="compositionally biased region" description="Basic and acidic residues" evidence="11">
    <location>
        <begin position="1829"/>
        <end position="1847"/>
    </location>
</feature>
<dbReference type="Proteomes" id="UP000383932">
    <property type="component" value="Unassembled WGS sequence"/>
</dbReference>
<evidence type="ECO:0000256" key="1">
    <source>
        <dbReference type="ARBA" id="ARBA00007061"/>
    </source>
</evidence>
<feature type="binding site" evidence="9">
    <location>
        <position position="59"/>
    </location>
    <ligand>
        <name>CoA</name>
        <dbReference type="ChEBI" id="CHEBI:57287"/>
    </ligand>
</feature>
<keyword evidence="4" id="KW-0677">Repeat</keyword>
<feature type="domain" description="RING-type" evidence="14">
    <location>
        <begin position="1935"/>
        <end position="2156"/>
    </location>
</feature>
<dbReference type="GO" id="GO:0008270">
    <property type="term" value="F:zinc ion binding"/>
    <property type="evidence" value="ECO:0007669"/>
    <property type="project" value="UniProtKB-KW"/>
</dbReference>
<feature type="compositionally biased region" description="Basic and acidic residues" evidence="11">
    <location>
        <begin position="1795"/>
        <end position="1810"/>
    </location>
</feature>
<evidence type="ECO:0000256" key="5">
    <source>
        <dbReference type="ARBA" id="ARBA00022771"/>
    </source>
</evidence>
<evidence type="ECO:0000256" key="10">
    <source>
        <dbReference type="PROSITE-ProRule" id="PRU00175"/>
    </source>
</evidence>
<dbReference type="PROSITE" id="PS51873">
    <property type="entry name" value="TRIAD"/>
    <property type="match status" value="1"/>
</dbReference>
<dbReference type="SUPFAM" id="SSF53187">
    <property type="entry name" value="Zn-dependent exopeptidases"/>
    <property type="match status" value="1"/>
</dbReference>
<feature type="compositionally biased region" description="Polar residues" evidence="11">
    <location>
        <begin position="1263"/>
        <end position="1278"/>
    </location>
</feature>
<evidence type="ECO:0000313" key="15">
    <source>
        <dbReference type="EMBL" id="KAB5589515.1"/>
    </source>
</evidence>
<dbReference type="SUPFAM" id="SSF53901">
    <property type="entry name" value="Thiolase-like"/>
    <property type="match status" value="2"/>
</dbReference>
<feature type="transmembrane region" description="Helical" evidence="12">
    <location>
        <begin position="776"/>
        <end position="795"/>
    </location>
</feature>
<evidence type="ECO:0000256" key="4">
    <source>
        <dbReference type="ARBA" id="ARBA00022737"/>
    </source>
</evidence>
<dbReference type="GO" id="GO:0006696">
    <property type="term" value="P:ergosterol biosynthetic process"/>
    <property type="evidence" value="ECO:0007669"/>
    <property type="project" value="TreeGrafter"/>
</dbReference>
<feature type="transmembrane region" description="Helical" evidence="12">
    <location>
        <begin position="900"/>
        <end position="918"/>
    </location>
</feature>
<dbReference type="GO" id="GO:0008237">
    <property type="term" value="F:metallopeptidase activity"/>
    <property type="evidence" value="ECO:0007669"/>
    <property type="project" value="UniProtKB-KW"/>
</dbReference>
<evidence type="ECO:0000256" key="8">
    <source>
        <dbReference type="PIRSR" id="PIRSR610122-1"/>
    </source>
</evidence>
<feature type="region of interest" description="Disordered" evidence="11">
    <location>
        <begin position="2502"/>
        <end position="2561"/>
    </location>
</feature>
<feature type="compositionally biased region" description="Low complexity" evidence="11">
    <location>
        <begin position="1314"/>
        <end position="1328"/>
    </location>
</feature>
<dbReference type="InterPro" id="IPR013083">
    <property type="entry name" value="Znf_RING/FYVE/PHD"/>
</dbReference>
<dbReference type="CDD" id="cd00827">
    <property type="entry name" value="init_cond_enzymes"/>
    <property type="match status" value="1"/>
</dbReference>
<organism evidence="15 16">
    <name type="scientific">Ceratobasidium theobromae</name>
    <dbReference type="NCBI Taxonomy" id="1582974"/>
    <lineage>
        <taxon>Eukaryota</taxon>
        <taxon>Fungi</taxon>
        <taxon>Dikarya</taxon>
        <taxon>Basidiomycota</taxon>
        <taxon>Agaricomycotina</taxon>
        <taxon>Agaricomycetes</taxon>
        <taxon>Cantharellales</taxon>
        <taxon>Ceratobasidiaceae</taxon>
        <taxon>Ceratobasidium</taxon>
    </lineage>
</organism>
<evidence type="ECO:0000256" key="9">
    <source>
        <dbReference type="PIRSR" id="PIRSR610122-2"/>
    </source>
</evidence>
<dbReference type="GO" id="GO:0006508">
    <property type="term" value="P:proteolysis"/>
    <property type="evidence" value="ECO:0007669"/>
    <property type="project" value="UniProtKB-KW"/>
</dbReference>
<feature type="transmembrane region" description="Helical" evidence="12">
    <location>
        <begin position="938"/>
        <end position="957"/>
    </location>
</feature>
<keyword evidence="15" id="KW-0482">Metalloprotease</keyword>
<keyword evidence="15" id="KW-0645">Protease</keyword>
<dbReference type="CDD" id="cd22584">
    <property type="entry name" value="Rcat_RBR_unk"/>
    <property type="match status" value="1"/>
</dbReference>